<evidence type="ECO:0000313" key="3">
    <source>
        <dbReference type="Proteomes" id="UP001054945"/>
    </source>
</evidence>
<name>A0AAV4WAA7_CAEEX</name>
<accession>A0AAV4WAA7</accession>
<proteinExistence type="predicted"/>
<sequence>MQRAFSGRSDFQIDSITGIILLHQVYLSHISFFPPTLCQKARRDRIKRLQSQTGLIDSDFRVPLQCRSSSNKEDDGFFGDGVRRALSESGAFLLFVSGLCQAASSSPPADDFLNSDSRASSPLSSSAITDDNPRRSAPRVAREGAAAAPPETATPKGQEQPAEEKKSPHRLHPQPSVPAGVHLRHETLPIQLGTCRPGRLLALDGDTSENLVPEPTQQVEKAAGS</sequence>
<dbReference type="EMBL" id="BPLR01015834">
    <property type="protein sequence ID" value="GIY79010.1"/>
    <property type="molecule type" value="Genomic_DNA"/>
</dbReference>
<feature type="region of interest" description="Disordered" evidence="1">
    <location>
        <begin position="107"/>
        <end position="184"/>
    </location>
</feature>
<gene>
    <name evidence="2" type="ORF">CEXT_742881</name>
</gene>
<dbReference type="Proteomes" id="UP001054945">
    <property type="component" value="Unassembled WGS sequence"/>
</dbReference>
<reference evidence="2 3" key="1">
    <citation type="submission" date="2021-06" db="EMBL/GenBank/DDBJ databases">
        <title>Caerostris extrusa draft genome.</title>
        <authorList>
            <person name="Kono N."/>
            <person name="Arakawa K."/>
        </authorList>
    </citation>
    <scope>NUCLEOTIDE SEQUENCE [LARGE SCALE GENOMIC DNA]</scope>
</reference>
<feature type="compositionally biased region" description="Low complexity" evidence="1">
    <location>
        <begin position="115"/>
        <end position="126"/>
    </location>
</feature>
<organism evidence="2 3">
    <name type="scientific">Caerostris extrusa</name>
    <name type="common">Bark spider</name>
    <name type="synonym">Caerostris bankana</name>
    <dbReference type="NCBI Taxonomy" id="172846"/>
    <lineage>
        <taxon>Eukaryota</taxon>
        <taxon>Metazoa</taxon>
        <taxon>Ecdysozoa</taxon>
        <taxon>Arthropoda</taxon>
        <taxon>Chelicerata</taxon>
        <taxon>Arachnida</taxon>
        <taxon>Araneae</taxon>
        <taxon>Araneomorphae</taxon>
        <taxon>Entelegynae</taxon>
        <taxon>Araneoidea</taxon>
        <taxon>Araneidae</taxon>
        <taxon>Caerostris</taxon>
    </lineage>
</organism>
<feature type="compositionally biased region" description="Low complexity" evidence="1">
    <location>
        <begin position="143"/>
        <end position="155"/>
    </location>
</feature>
<keyword evidence="3" id="KW-1185">Reference proteome</keyword>
<dbReference type="AlphaFoldDB" id="A0AAV4WAA7"/>
<comment type="caution">
    <text evidence="2">The sequence shown here is derived from an EMBL/GenBank/DDBJ whole genome shotgun (WGS) entry which is preliminary data.</text>
</comment>
<evidence type="ECO:0000256" key="1">
    <source>
        <dbReference type="SAM" id="MobiDB-lite"/>
    </source>
</evidence>
<evidence type="ECO:0000313" key="2">
    <source>
        <dbReference type="EMBL" id="GIY79010.1"/>
    </source>
</evidence>
<feature type="region of interest" description="Disordered" evidence="1">
    <location>
        <begin position="201"/>
        <end position="225"/>
    </location>
</feature>
<protein>
    <submittedName>
        <fullName evidence="2">Uncharacterized protein</fullName>
    </submittedName>
</protein>